<name>A0A5M4B3J0_9BACT</name>
<gene>
    <name evidence="3" type="ORF">PbJCM13498_33510</name>
</gene>
<evidence type="ECO:0000313" key="3">
    <source>
        <dbReference type="EMBL" id="GET34488.1"/>
    </source>
</evidence>
<evidence type="ECO:0000313" key="4">
    <source>
        <dbReference type="Proteomes" id="UP000391834"/>
    </source>
</evidence>
<protein>
    <recommendedName>
        <fullName evidence="5">Seryl-tRNA synthetase</fullName>
    </recommendedName>
</protein>
<keyword evidence="2" id="KW-1133">Transmembrane helix</keyword>
<evidence type="ECO:0000256" key="1">
    <source>
        <dbReference type="SAM" id="MobiDB-lite"/>
    </source>
</evidence>
<dbReference type="EMBL" id="BLAX01000001">
    <property type="protein sequence ID" value="GET34488.1"/>
    <property type="molecule type" value="Genomic_DNA"/>
</dbReference>
<sequence>MVMIFTLSASMAFGNSTNLKSDSEKSAVPAKTENKLSAEEISRLTKRVEEIRSMDKTNMTVKEKREMRKELKEIKKNVKRSGGTIVIGGVSLLLIIIIIILLV</sequence>
<keyword evidence="2" id="KW-0812">Transmembrane</keyword>
<feature type="transmembrane region" description="Helical" evidence="2">
    <location>
        <begin position="82"/>
        <end position="102"/>
    </location>
</feature>
<accession>A0A5M4B3J0</accession>
<evidence type="ECO:0008006" key="5">
    <source>
        <dbReference type="Google" id="ProtNLM"/>
    </source>
</evidence>
<feature type="region of interest" description="Disordered" evidence="1">
    <location>
        <begin position="15"/>
        <end position="34"/>
    </location>
</feature>
<proteinExistence type="predicted"/>
<evidence type="ECO:0000256" key="2">
    <source>
        <dbReference type="SAM" id="Phobius"/>
    </source>
</evidence>
<keyword evidence="2" id="KW-0472">Membrane</keyword>
<organism evidence="3 4">
    <name type="scientific">Prolixibacter bellariivorans</name>
    <dbReference type="NCBI Taxonomy" id="314319"/>
    <lineage>
        <taxon>Bacteria</taxon>
        <taxon>Pseudomonadati</taxon>
        <taxon>Bacteroidota</taxon>
        <taxon>Bacteroidia</taxon>
        <taxon>Marinilabiliales</taxon>
        <taxon>Prolixibacteraceae</taxon>
        <taxon>Prolixibacter</taxon>
    </lineage>
</organism>
<reference evidence="3 4" key="1">
    <citation type="submission" date="2019-10" db="EMBL/GenBank/DDBJ databases">
        <title>Prolixibacter strains distinguished by the presence of nitrate reductase genes were adept at nitrate-dependent anaerobic corrosion of metallic iron and carbon steel.</title>
        <authorList>
            <person name="Iino T."/>
            <person name="Shono N."/>
            <person name="Ito K."/>
            <person name="Nakamura R."/>
            <person name="Sueoka K."/>
            <person name="Harayama S."/>
            <person name="Ohkuma M."/>
        </authorList>
    </citation>
    <scope>NUCLEOTIDE SEQUENCE [LARGE SCALE GENOMIC DNA]</scope>
    <source>
        <strain evidence="3 4">JCM 13498</strain>
    </source>
</reference>
<dbReference type="AlphaFoldDB" id="A0A5M4B3J0"/>
<comment type="caution">
    <text evidence="3">The sequence shown here is derived from an EMBL/GenBank/DDBJ whole genome shotgun (WGS) entry which is preliminary data.</text>
</comment>
<keyword evidence="4" id="KW-1185">Reference proteome</keyword>
<dbReference type="Proteomes" id="UP000391834">
    <property type="component" value="Unassembled WGS sequence"/>
</dbReference>